<dbReference type="Pfam" id="PF08410">
    <property type="entry name" value="DUF1737"/>
    <property type="match status" value="1"/>
</dbReference>
<reference evidence="2" key="1">
    <citation type="submission" date="2020-05" db="EMBL/GenBank/DDBJ databases">
        <authorList>
            <person name="Chiriac C."/>
            <person name="Salcher M."/>
            <person name="Ghai R."/>
            <person name="Kavagutti S V."/>
        </authorList>
    </citation>
    <scope>NUCLEOTIDE SEQUENCE</scope>
</reference>
<sequence length="70" mass="8022">MDSKKESKPKQKNYVLLSGRDDADFCQRVSDRMDQGYELYGSPAMTFNVLRGYPMVSQALVLKKKSKSKK</sequence>
<gene>
    <name evidence="2" type="ORF">UFOPK1618_00532</name>
</gene>
<protein>
    <submittedName>
        <fullName evidence="2">Unannotated protein</fullName>
    </submittedName>
</protein>
<dbReference type="EMBL" id="CAEZTF010000086">
    <property type="protein sequence ID" value="CAB4560969.1"/>
    <property type="molecule type" value="Genomic_DNA"/>
</dbReference>
<dbReference type="AlphaFoldDB" id="A0A6J6DE78"/>
<evidence type="ECO:0000313" key="2">
    <source>
        <dbReference type="EMBL" id="CAB4560969.1"/>
    </source>
</evidence>
<name>A0A6J6DE78_9ZZZZ</name>
<feature type="domain" description="DUF1737" evidence="1">
    <location>
        <begin position="12"/>
        <end position="61"/>
    </location>
</feature>
<organism evidence="2">
    <name type="scientific">freshwater metagenome</name>
    <dbReference type="NCBI Taxonomy" id="449393"/>
    <lineage>
        <taxon>unclassified sequences</taxon>
        <taxon>metagenomes</taxon>
        <taxon>ecological metagenomes</taxon>
    </lineage>
</organism>
<dbReference type="InterPro" id="IPR013619">
    <property type="entry name" value="DUF1737"/>
</dbReference>
<proteinExistence type="predicted"/>
<accession>A0A6J6DE78</accession>
<evidence type="ECO:0000259" key="1">
    <source>
        <dbReference type="Pfam" id="PF08410"/>
    </source>
</evidence>